<accession>A0A317G0W0</accession>
<keyword evidence="2" id="KW-0472">Membrane</keyword>
<comment type="caution">
    <text evidence="3">The sequence shown here is derived from an EMBL/GenBank/DDBJ whole genome shotgun (WGS) entry which is preliminary data.</text>
</comment>
<proteinExistence type="predicted"/>
<dbReference type="EMBL" id="NXNG01000001">
    <property type="protein sequence ID" value="PWT27578.1"/>
    <property type="molecule type" value="Genomic_DNA"/>
</dbReference>
<reference evidence="3 4" key="1">
    <citation type="submission" date="2017-09" db="EMBL/GenBank/DDBJ databases">
        <title>High-quality draft genome sequence of Butyrivibrio fibrisolvens INBov1, isolated from cow rumen.</title>
        <authorList>
            <person name="Rodriguez Hernaez J."/>
            <person name="Rivarola M."/>
            <person name="Paniego N."/>
            <person name="Cravero S."/>
            <person name="Ceron Cucchi M."/>
            <person name="Martinez M.C."/>
        </authorList>
    </citation>
    <scope>NUCLEOTIDE SEQUENCE [LARGE SCALE GENOMIC DNA]</scope>
    <source>
        <strain evidence="3 4">INBov1</strain>
    </source>
</reference>
<organism evidence="3 4">
    <name type="scientific">Butyrivibrio fibrisolvens</name>
    <dbReference type="NCBI Taxonomy" id="831"/>
    <lineage>
        <taxon>Bacteria</taxon>
        <taxon>Bacillati</taxon>
        <taxon>Bacillota</taxon>
        <taxon>Clostridia</taxon>
        <taxon>Lachnospirales</taxon>
        <taxon>Lachnospiraceae</taxon>
        <taxon>Butyrivibrio</taxon>
    </lineage>
</organism>
<keyword evidence="2" id="KW-1133">Transmembrane helix</keyword>
<keyword evidence="2" id="KW-0812">Transmembrane</keyword>
<dbReference type="Proteomes" id="UP000245488">
    <property type="component" value="Chromosome"/>
</dbReference>
<gene>
    <name evidence="3" type="ORF">CPT75_10980</name>
</gene>
<evidence type="ECO:0000313" key="3">
    <source>
        <dbReference type="EMBL" id="PWT27578.1"/>
    </source>
</evidence>
<sequence length="285" mass="32463">MIEPMKAKTIIKIQEWVNKLSCLLIFICIIAIVWKPIIAFADNGDTIVHVTNTGKCYHTAGCYHLRSDREMTLYEAVVENGYNPCIDCNPPIYDGPEPLHEKMEKSQSSSSSKSNNTTNSKEKTDIAEKDEEGETLFLKVIIGLMACFLGLKLIGFTKRTYKKWRIEKELFLQEQNRYMALYANKDPLSLVDIPKDSFIKDGYPCSNGNGPYGDYTVYIAKKNGKVLHVKPECGGVNLAPINYAQVYNLPHCKRCASGKKIKLPKIGWYQEYIEITRIKKKYQIP</sequence>
<evidence type="ECO:0000256" key="1">
    <source>
        <dbReference type="SAM" id="MobiDB-lite"/>
    </source>
</evidence>
<feature type="region of interest" description="Disordered" evidence="1">
    <location>
        <begin position="99"/>
        <end position="127"/>
    </location>
</feature>
<feature type="compositionally biased region" description="Low complexity" evidence="1">
    <location>
        <begin position="106"/>
        <end position="119"/>
    </location>
</feature>
<feature type="transmembrane region" description="Helical" evidence="2">
    <location>
        <begin position="136"/>
        <end position="155"/>
    </location>
</feature>
<protein>
    <submittedName>
        <fullName evidence="3">Uncharacterized protein</fullName>
    </submittedName>
</protein>
<evidence type="ECO:0000256" key="2">
    <source>
        <dbReference type="SAM" id="Phobius"/>
    </source>
</evidence>
<evidence type="ECO:0000313" key="4">
    <source>
        <dbReference type="Proteomes" id="UP000245488"/>
    </source>
</evidence>
<feature type="transmembrane region" description="Helical" evidence="2">
    <location>
        <begin position="20"/>
        <end position="41"/>
    </location>
</feature>
<dbReference type="AlphaFoldDB" id="A0A317G0W0"/>
<keyword evidence="4" id="KW-1185">Reference proteome</keyword>
<name>A0A317G0W0_BUTFI</name>
<dbReference type="RefSeq" id="WP_110073006.1">
    <property type="nucleotide sequence ID" value="NZ_CM009896.1"/>
</dbReference>